<comment type="catalytic activity">
    <reaction evidence="5">
        <text>N-terminal L-alanyl-[ribosomal protein uS5] + acetyl-CoA = N-terminal N(alpha)-acetyl-L-alanyl-[ribosomal protein uS5] + CoA + H(+)</text>
        <dbReference type="Rhea" id="RHEA:43752"/>
        <dbReference type="Rhea" id="RHEA-COMP:10672"/>
        <dbReference type="Rhea" id="RHEA-COMP:10673"/>
        <dbReference type="ChEBI" id="CHEBI:15378"/>
        <dbReference type="ChEBI" id="CHEBI:57287"/>
        <dbReference type="ChEBI" id="CHEBI:57288"/>
        <dbReference type="ChEBI" id="CHEBI:64718"/>
        <dbReference type="ChEBI" id="CHEBI:83683"/>
        <dbReference type="EC" id="2.3.1.267"/>
    </reaction>
</comment>
<accession>A0A379G4B0</accession>
<dbReference type="OrthoDB" id="9801669at2"/>
<name>A0A379G4B0_9GAMM</name>
<evidence type="ECO:0000256" key="2">
    <source>
        <dbReference type="ARBA" id="ARBA00023315"/>
    </source>
</evidence>
<dbReference type="AlphaFoldDB" id="A0A379G4B0"/>
<dbReference type="InterPro" id="IPR016181">
    <property type="entry name" value="Acyl_CoA_acyltransferase"/>
</dbReference>
<evidence type="ECO:0000259" key="7">
    <source>
        <dbReference type="PROSITE" id="PS51186"/>
    </source>
</evidence>
<keyword evidence="1 8" id="KW-0808">Transferase</keyword>
<evidence type="ECO:0000256" key="3">
    <source>
        <dbReference type="ARBA" id="ARBA00038502"/>
    </source>
</evidence>
<reference evidence="8 9" key="1">
    <citation type="submission" date="2018-06" db="EMBL/GenBank/DDBJ databases">
        <authorList>
            <consortium name="Pathogen Informatics"/>
            <person name="Doyle S."/>
        </authorList>
    </citation>
    <scope>NUCLEOTIDE SEQUENCE [LARGE SCALE GENOMIC DNA]</scope>
    <source>
        <strain evidence="8 9">NCTC12026</strain>
    </source>
</reference>
<dbReference type="Pfam" id="PF13302">
    <property type="entry name" value="Acetyltransf_3"/>
    <property type="match status" value="1"/>
</dbReference>
<dbReference type="GO" id="GO:0008999">
    <property type="term" value="F:protein-N-terminal-alanine acetyltransferase activity"/>
    <property type="evidence" value="ECO:0007669"/>
    <property type="project" value="UniProtKB-EC"/>
</dbReference>
<evidence type="ECO:0000313" key="9">
    <source>
        <dbReference type="Proteomes" id="UP000255129"/>
    </source>
</evidence>
<protein>
    <recommendedName>
        <fullName evidence="6">[Ribosomal protein uS5]-alanine N-acetyltransferase</fullName>
        <ecNumber evidence="4">2.3.1.267</ecNumber>
    </recommendedName>
</protein>
<dbReference type="SUPFAM" id="SSF55729">
    <property type="entry name" value="Acyl-CoA N-acyltransferases (Nat)"/>
    <property type="match status" value="1"/>
</dbReference>
<keyword evidence="2 8" id="KW-0012">Acyltransferase</keyword>
<dbReference type="Gene3D" id="3.40.630.30">
    <property type="match status" value="1"/>
</dbReference>
<evidence type="ECO:0000256" key="4">
    <source>
        <dbReference type="ARBA" id="ARBA00039124"/>
    </source>
</evidence>
<dbReference type="InterPro" id="IPR051531">
    <property type="entry name" value="N-acetyltransferase"/>
</dbReference>
<evidence type="ECO:0000256" key="6">
    <source>
        <dbReference type="ARBA" id="ARBA00074015"/>
    </source>
</evidence>
<dbReference type="GO" id="GO:0005737">
    <property type="term" value="C:cytoplasm"/>
    <property type="evidence" value="ECO:0007669"/>
    <property type="project" value="TreeGrafter"/>
</dbReference>
<dbReference type="RefSeq" id="WP_115164273.1">
    <property type="nucleotide sequence ID" value="NZ_JAOXDD010000015.1"/>
</dbReference>
<evidence type="ECO:0000256" key="1">
    <source>
        <dbReference type="ARBA" id="ARBA00022679"/>
    </source>
</evidence>
<sequence>MFGYRSNEPKVRLITDRMIIRLAYERDNYRLADYYILNKDFLTPWEPTRDNSHFNPSGWNNRLHAMSEMHRQGSAFHFLLLDKDENEVIGVANFSNILRGSFHACYLGYSLGEKWQGQGLMYEGLTQTIRYMQKNQGMHRIMANYMPHNLRSGNLLTRLGFEREGYAKQFLQINGEWRDHVLTALTDDTWKPTKA</sequence>
<dbReference type="NCBIfam" id="NF008072">
    <property type="entry name" value="PRK10809.1"/>
    <property type="match status" value="1"/>
</dbReference>
<dbReference type="InterPro" id="IPR000182">
    <property type="entry name" value="GNAT_dom"/>
</dbReference>
<gene>
    <name evidence="8" type="primary">ydaF_1</name>
    <name evidence="8" type="ORF">NCTC12026_01850</name>
</gene>
<feature type="domain" description="N-acetyltransferase" evidence="7">
    <location>
        <begin position="18"/>
        <end position="188"/>
    </location>
</feature>
<dbReference type="PANTHER" id="PTHR43792:SF8">
    <property type="entry name" value="[RIBOSOMAL PROTEIN US5]-ALANINE N-ACETYLTRANSFERASE"/>
    <property type="match status" value="1"/>
</dbReference>
<dbReference type="EC" id="2.3.1.267" evidence="4"/>
<dbReference type="PROSITE" id="PS51186">
    <property type="entry name" value="GNAT"/>
    <property type="match status" value="1"/>
</dbReference>
<dbReference type="FunFam" id="3.40.630.30:FF:000005">
    <property type="entry name" value="Ribosomal protein alanine acetyltransferase"/>
    <property type="match status" value="1"/>
</dbReference>
<dbReference type="Proteomes" id="UP000255129">
    <property type="component" value="Unassembled WGS sequence"/>
</dbReference>
<proteinExistence type="inferred from homology"/>
<dbReference type="PANTHER" id="PTHR43792">
    <property type="entry name" value="GNAT FAMILY, PUTATIVE (AFU_ORTHOLOGUE AFUA_3G00765)-RELATED-RELATED"/>
    <property type="match status" value="1"/>
</dbReference>
<evidence type="ECO:0000313" key="8">
    <source>
        <dbReference type="EMBL" id="SUC35453.1"/>
    </source>
</evidence>
<comment type="similarity">
    <text evidence="3">Belongs to the acetyltransferase family. RimJ subfamily.</text>
</comment>
<evidence type="ECO:0000256" key="5">
    <source>
        <dbReference type="ARBA" id="ARBA00048922"/>
    </source>
</evidence>
<dbReference type="EMBL" id="UGUA01000002">
    <property type="protein sequence ID" value="SUC35453.1"/>
    <property type="molecule type" value="Genomic_DNA"/>
</dbReference>
<organism evidence="8 9">
    <name type="scientific">Providencia rustigianii</name>
    <dbReference type="NCBI Taxonomy" id="158850"/>
    <lineage>
        <taxon>Bacteria</taxon>
        <taxon>Pseudomonadati</taxon>
        <taxon>Pseudomonadota</taxon>
        <taxon>Gammaproteobacteria</taxon>
        <taxon>Enterobacterales</taxon>
        <taxon>Morganellaceae</taxon>
        <taxon>Providencia</taxon>
    </lineage>
</organism>